<dbReference type="InterPro" id="IPR036638">
    <property type="entry name" value="HLH_DNA-bd_sf"/>
</dbReference>
<evidence type="ECO:0000256" key="1">
    <source>
        <dbReference type="SAM" id="Coils"/>
    </source>
</evidence>
<organism evidence="4 5">
    <name type="scientific">Rasamsonia emersonii (strain ATCC 16479 / CBS 393.64 / IMI 116815)</name>
    <dbReference type="NCBI Taxonomy" id="1408163"/>
    <lineage>
        <taxon>Eukaryota</taxon>
        <taxon>Fungi</taxon>
        <taxon>Dikarya</taxon>
        <taxon>Ascomycota</taxon>
        <taxon>Pezizomycotina</taxon>
        <taxon>Eurotiomycetes</taxon>
        <taxon>Eurotiomycetidae</taxon>
        <taxon>Eurotiales</taxon>
        <taxon>Trichocomaceae</taxon>
        <taxon>Rasamsonia</taxon>
    </lineage>
</organism>
<dbReference type="SMART" id="SM00353">
    <property type="entry name" value="HLH"/>
    <property type="match status" value="1"/>
</dbReference>
<evidence type="ECO:0000259" key="3">
    <source>
        <dbReference type="PROSITE" id="PS50888"/>
    </source>
</evidence>
<dbReference type="PROSITE" id="PS50888">
    <property type="entry name" value="BHLH"/>
    <property type="match status" value="1"/>
</dbReference>
<comment type="caution">
    <text evidence="4">The sequence shown here is derived from an EMBL/GenBank/DDBJ whole genome shotgun (WGS) entry which is preliminary data.</text>
</comment>
<dbReference type="EMBL" id="LASV01000168">
    <property type="protein sequence ID" value="KKA21792.1"/>
    <property type="molecule type" value="Genomic_DNA"/>
</dbReference>
<dbReference type="SUPFAM" id="SSF47459">
    <property type="entry name" value="HLH, helix-loop-helix DNA-binding domain"/>
    <property type="match status" value="1"/>
</dbReference>
<dbReference type="PANTHER" id="PTHR47336">
    <property type="entry name" value="TRANSCRIPTION FACTOR HMS1-RELATED"/>
    <property type="match status" value="1"/>
</dbReference>
<evidence type="ECO:0000256" key="2">
    <source>
        <dbReference type="SAM" id="MobiDB-lite"/>
    </source>
</evidence>
<dbReference type="Pfam" id="PF00010">
    <property type="entry name" value="HLH"/>
    <property type="match status" value="1"/>
</dbReference>
<dbReference type="GeneID" id="25316539"/>
<evidence type="ECO:0000313" key="5">
    <source>
        <dbReference type="Proteomes" id="UP000053958"/>
    </source>
</evidence>
<dbReference type="Gene3D" id="4.10.280.10">
    <property type="entry name" value="Helix-loop-helix DNA-binding domain"/>
    <property type="match status" value="1"/>
</dbReference>
<feature type="compositionally biased region" description="Low complexity" evidence="2">
    <location>
        <begin position="170"/>
        <end position="188"/>
    </location>
</feature>
<keyword evidence="1" id="KW-0175">Coiled coil</keyword>
<evidence type="ECO:0000313" key="4">
    <source>
        <dbReference type="EMBL" id="KKA21792.1"/>
    </source>
</evidence>
<feature type="compositionally biased region" description="Polar residues" evidence="2">
    <location>
        <begin position="55"/>
        <end position="72"/>
    </location>
</feature>
<dbReference type="CDD" id="cd11395">
    <property type="entry name" value="bHLHzip_SREBP_like"/>
    <property type="match status" value="1"/>
</dbReference>
<sequence>MAVFQDPHLDPSSLMPFQDASTDWMGKDALDLFSWDMPFDEPFDVANDFVDPPAYTTSTSASPEDYNSSSRQAPEDALSFSSLASDAESDAWSSSAPRSPTQSRMKRPSTDSIFDRPAKRSPSSAAQDDLSEKTVSNTTTTPATSAATSSTSSSSSSSSKEDTTTRKASPKSTSQSTSQSTSSKCTTTDADTNAVMKRKKAAHNAIEKRYRTNMNAKFVALGNAIPKSAAHLSQSTNKGLRKSTFGEQPPQNKSEILTGALAYIRELQEENRLLRNELNVLKENLLPGGSQLSQSYFA</sequence>
<name>A0A0F4YU33_RASE3</name>
<dbReference type="InterPro" id="IPR011598">
    <property type="entry name" value="bHLH_dom"/>
</dbReference>
<feature type="compositionally biased region" description="Low complexity" evidence="2">
    <location>
        <begin position="75"/>
        <end position="96"/>
    </location>
</feature>
<proteinExistence type="predicted"/>
<dbReference type="GO" id="GO:0046983">
    <property type="term" value="F:protein dimerization activity"/>
    <property type="evidence" value="ECO:0007669"/>
    <property type="project" value="InterPro"/>
</dbReference>
<dbReference type="Proteomes" id="UP000053958">
    <property type="component" value="Unassembled WGS sequence"/>
</dbReference>
<feature type="region of interest" description="Disordered" evidence="2">
    <location>
        <begin position="46"/>
        <end position="196"/>
    </location>
</feature>
<accession>A0A0F4YU33</accession>
<dbReference type="PANTHER" id="PTHR47336:SF4">
    <property type="entry name" value="BHLH TRANSCRIPTION FACTOR (EUROFUNG)"/>
    <property type="match status" value="1"/>
</dbReference>
<dbReference type="InterPro" id="IPR052099">
    <property type="entry name" value="Regulatory_TF_Diverse"/>
</dbReference>
<feature type="region of interest" description="Disordered" evidence="2">
    <location>
        <begin position="232"/>
        <end position="252"/>
    </location>
</feature>
<keyword evidence="5" id="KW-1185">Reference proteome</keyword>
<dbReference type="OrthoDB" id="2133190at2759"/>
<reference evidence="4 5" key="1">
    <citation type="submission" date="2015-04" db="EMBL/GenBank/DDBJ databases">
        <authorList>
            <person name="Heijne W.H."/>
            <person name="Fedorova N.D."/>
            <person name="Nierman W.C."/>
            <person name="Vollebregt A.W."/>
            <person name="Zhao Z."/>
            <person name="Wu L."/>
            <person name="Kumar M."/>
            <person name="Stam H."/>
            <person name="van den Berg M.A."/>
            <person name="Pel H.J."/>
        </authorList>
    </citation>
    <scope>NUCLEOTIDE SEQUENCE [LARGE SCALE GENOMIC DNA]</scope>
    <source>
        <strain evidence="4 5">CBS 393.64</strain>
    </source>
</reference>
<feature type="coiled-coil region" evidence="1">
    <location>
        <begin position="257"/>
        <end position="284"/>
    </location>
</feature>
<feature type="domain" description="BHLH" evidence="3">
    <location>
        <begin position="198"/>
        <end position="267"/>
    </location>
</feature>
<dbReference type="AlphaFoldDB" id="A0A0F4YU33"/>
<feature type="compositionally biased region" description="Low complexity" evidence="2">
    <location>
        <begin position="134"/>
        <end position="158"/>
    </location>
</feature>
<protein>
    <submittedName>
        <fullName evidence="4">HLH DNA binding domain protein</fullName>
    </submittedName>
</protein>
<dbReference type="RefSeq" id="XP_013328404.1">
    <property type="nucleotide sequence ID" value="XM_013472950.1"/>
</dbReference>
<gene>
    <name evidence="4" type="ORF">T310_4191</name>
</gene>
<dbReference type="STRING" id="1408163.A0A0F4YU33"/>